<dbReference type="AlphaFoldDB" id="A0A6J4S1R6"/>
<dbReference type="InterPro" id="IPR036291">
    <property type="entry name" value="NAD(P)-bd_dom_sf"/>
</dbReference>
<dbReference type="InterPro" id="IPR008030">
    <property type="entry name" value="NmrA-like"/>
</dbReference>
<dbReference type="Pfam" id="PF05368">
    <property type="entry name" value="NmrA"/>
    <property type="match status" value="1"/>
</dbReference>
<feature type="non-terminal residue" evidence="2">
    <location>
        <position position="286"/>
    </location>
</feature>
<sequence>MKVLMVGATGRFAGLVLPELTRRDVVVRALVRDEAGAAEARGRGAAETTRGDLREPATLRAAAEGVDGVFHLNPAFAEGEAEMGVGMVRAASAAGVRRFVFSSVYHPSLSLTNHAAKQPVEEALYESSMEYTVLQPAMFMQLLAGSFSDAARHGRISGSYSKRSNMSYVDYRDVAEAAALALTRDEPVRGTFELSAPGMWDRVEVAALLSRVLGREVSAEQSPPGDAGVARAAPGPLRDGLARMTEHYDAHGFSGGNALVLRAVLGREPRTLEAYFRELAGDRIAV</sequence>
<dbReference type="InterPro" id="IPR051604">
    <property type="entry name" value="Ergot_Alk_Oxidoreductase"/>
</dbReference>
<dbReference type="PANTHER" id="PTHR43162">
    <property type="match status" value="1"/>
</dbReference>
<dbReference type="Gene3D" id="3.90.25.10">
    <property type="entry name" value="UDP-galactose 4-epimerase, domain 1"/>
    <property type="match status" value="1"/>
</dbReference>
<name>A0A6J4S1R6_9ACTN</name>
<dbReference type="Gene3D" id="3.40.50.720">
    <property type="entry name" value="NAD(P)-binding Rossmann-like Domain"/>
    <property type="match status" value="1"/>
</dbReference>
<dbReference type="EMBL" id="CADCVR010000035">
    <property type="protein sequence ID" value="CAA9487132.1"/>
    <property type="molecule type" value="Genomic_DNA"/>
</dbReference>
<accession>A0A6J4S1R6</accession>
<protein>
    <submittedName>
        <fullName evidence="2">UDP-glucose 4-epimerase</fullName>
        <ecNumber evidence="2">5.1.3.2</ecNumber>
    </submittedName>
</protein>
<evidence type="ECO:0000259" key="1">
    <source>
        <dbReference type="Pfam" id="PF05368"/>
    </source>
</evidence>
<feature type="domain" description="NmrA-like" evidence="1">
    <location>
        <begin position="2"/>
        <end position="275"/>
    </location>
</feature>
<dbReference type="GO" id="GO:0003978">
    <property type="term" value="F:UDP-glucose 4-epimerase activity"/>
    <property type="evidence" value="ECO:0007669"/>
    <property type="project" value="UniProtKB-EC"/>
</dbReference>
<organism evidence="2">
    <name type="scientific">uncultured Solirubrobacteraceae bacterium</name>
    <dbReference type="NCBI Taxonomy" id="1162706"/>
    <lineage>
        <taxon>Bacteria</taxon>
        <taxon>Bacillati</taxon>
        <taxon>Actinomycetota</taxon>
        <taxon>Thermoleophilia</taxon>
        <taxon>Solirubrobacterales</taxon>
        <taxon>Solirubrobacteraceae</taxon>
        <taxon>environmental samples</taxon>
    </lineage>
</organism>
<evidence type="ECO:0000313" key="2">
    <source>
        <dbReference type="EMBL" id="CAA9487132.1"/>
    </source>
</evidence>
<dbReference type="PANTHER" id="PTHR43162:SF1">
    <property type="entry name" value="PRESTALK A DIFFERENTIATION PROTEIN A"/>
    <property type="match status" value="1"/>
</dbReference>
<reference evidence="2" key="1">
    <citation type="submission" date="2020-02" db="EMBL/GenBank/DDBJ databases">
        <authorList>
            <person name="Meier V. D."/>
        </authorList>
    </citation>
    <scope>NUCLEOTIDE SEQUENCE</scope>
    <source>
        <strain evidence="2">AVDCRST_MAG53</strain>
    </source>
</reference>
<gene>
    <name evidence="2" type="ORF">AVDCRST_MAG53-1077</name>
</gene>
<dbReference type="EC" id="5.1.3.2" evidence="2"/>
<keyword evidence="2" id="KW-0413">Isomerase</keyword>
<proteinExistence type="predicted"/>
<dbReference type="SUPFAM" id="SSF51735">
    <property type="entry name" value="NAD(P)-binding Rossmann-fold domains"/>
    <property type="match status" value="1"/>
</dbReference>